<protein>
    <recommendedName>
        <fullName evidence="9">Apolipoprotein N-acyltransferase</fullName>
        <shortName evidence="9">ALP N-acyltransferase</shortName>
        <ecNumber evidence="9">2.3.1.269</ecNumber>
    </recommendedName>
</protein>
<evidence type="ECO:0000259" key="10">
    <source>
        <dbReference type="PROSITE" id="PS50263"/>
    </source>
</evidence>
<organism evidence="11 12">
    <name type="scientific">Fodinibius sediminis</name>
    <dbReference type="NCBI Taxonomy" id="1214077"/>
    <lineage>
        <taxon>Bacteria</taxon>
        <taxon>Pseudomonadati</taxon>
        <taxon>Balneolota</taxon>
        <taxon>Balneolia</taxon>
        <taxon>Balneolales</taxon>
        <taxon>Balneolaceae</taxon>
        <taxon>Fodinibius</taxon>
    </lineage>
</organism>
<comment type="subcellular location">
    <subcellularLocation>
        <location evidence="1 9">Cell membrane</location>
        <topology evidence="1 9">Multi-pass membrane protein</topology>
    </subcellularLocation>
</comment>
<feature type="transmembrane region" description="Helical" evidence="9">
    <location>
        <begin position="80"/>
        <end position="100"/>
    </location>
</feature>
<keyword evidence="6 9" id="KW-1133">Transmembrane helix</keyword>
<comment type="similarity">
    <text evidence="2 9">Belongs to the CN hydrolase family. Apolipoprotein N-acyltransferase subfamily.</text>
</comment>
<dbReference type="InterPro" id="IPR004563">
    <property type="entry name" value="Apolipo_AcylTrfase"/>
</dbReference>
<comment type="catalytic activity">
    <reaction evidence="9">
        <text>N-terminal S-1,2-diacyl-sn-glyceryl-L-cysteinyl-[lipoprotein] + a glycerophospholipid = N-acyl-S-1,2-diacyl-sn-glyceryl-L-cysteinyl-[lipoprotein] + a 2-acyl-sn-glycero-3-phospholipid + H(+)</text>
        <dbReference type="Rhea" id="RHEA:48228"/>
        <dbReference type="Rhea" id="RHEA-COMP:14681"/>
        <dbReference type="Rhea" id="RHEA-COMP:14684"/>
        <dbReference type="ChEBI" id="CHEBI:15378"/>
        <dbReference type="ChEBI" id="CHEBI:136912"/>
        <dbReference type="ChEBI" id="CHEBI:140656"/>
        <dbReference type="ChEBI" id="CHEBI:140657"/>
        <dbReference type="ChEBI" id="CHEBI:140660"/>
        <dbReference type="EC" id="2.3.1.269"/>
    </reaction>
</comment>
<feature type="transmembrane region" description="Helical" evidence="9">
    <location>
        <begin position="56"/>
        <end position="74"/>
    </location>
</feature>
<evidence type="ECO:0000256" key="8">
    <source>
        <dbReference type="ARBA" id="ARBA00023315"/>
    </source>
</evidence>
<feature type="transmembrane region" description="Helical" evidence="9">
    <location>
        <begin position="152"/>
        <end position="175"/>
    </location>
</feature>
<dbReference type="InterPro" id="IPR036526">
    <property type="entry name" value="C-N_Hydrolase_sf"/>
</dbReference>
<dbReference type="EMBL" id="FXTH01000004">
    <property type="protein sequence ID" value="SMO50710.1"/>
    <property type="molecule type" value="Genomic_DNA"/>
</dbReference>
<evidence type="ECO:0000256" key="7">
    <source>
        <dbReference type="ARBA" id="ARBA00023136"/>
    </source>
</evidence>
<evidence type="ECO:0000313" key="12">
    <source>
        <dbReference type="Proteomes" id="UP000317593"/>
    </source>
</evidence>
<dbReference type="InterPro" id="IPR045378">
    <property type="entry name" value="LNT_N"/>
</dbReference>
<name>A0A521BW98_9BACT</name>
<evidence type="ECO:0000256" key="4">
    <source>
        <dbReference type="ARBA" id="ARBA00022679"/>
    </source>
</evidence>
<feature type="transmembrane region" description="Helical" evidence="9">
    <location>
        <begin position="20"/>
        <end position="44"/>
    </location>
</feature>
<dbReference type="Proteomes" id="UP000317593">
    <property type="component" value="Unassembled WGS sequence"/>
</dbReference>
<evidence type="ECO:0000256" key="5">
    <source>
        <dbReference type="ARBA" id="ARBA00022692"/>
    </source>
</evidence>
<dbReference type="PANTHER" id="PTHR38686:SF1">
    <property type="entry name" value="APOLIPOPROTEIN N-ACYLTRANSFERASE"/>
    <property type="match status" value="1"/>
</dbReference>
<accession>A0A521BW98</accession>
<feature type="transmembrane region" description="Helical" evidence="9">
    <location>
        <begin position="184"/>
        <end position="205"/>
    </location>
</feature>
<gene>
    <name evidence="9" type="primary">lnt</name>
    <name evidence="11" type="ORF">SAMN06265218_10445</name>
</gene>
<dbReference type="GO" id="GO:0005886">
    <property type="term" value="C:plasma membrane"/>
    <property type="evidence" value="ECO:0007669"/>
    <property type="project" value="UniProtKB-SubCell"/>
</dbReference>
<dbReference type="HAMAP" id="MF_01148">
    <property type="entry name" value="Lnt"/>
    <property type="match status" value="1"/>
</dbReference>
<dbReference type="Gene3D" id="3.60.110.10">
    <property type="entry name" value="Carbon-nitrogen hydrolase"/>
    <property type="match status" value="1"/>
</dbReference>
<dbReference type="InterPro" id="IPR003010">
    <property type="entry name" value="C-N_Hydrolase"/>
</dbReference>
<keyword evidence="12" id="KW-1185">Reference proteome</keyword>
<proteinExistence type="inferred from homology"/>
<evidence type="ECO:0000313" key="11">
    <source>
        <dbReference type="EMBL" id="SMO50710.1"/>
    </source>
</evidence>
<evidence type="ECO:0000256" key="2">
    <source>
        <dbReference type="ARBA" id="ARBA00010065"/>
    </source>
</evidence>
<evidence type="ECO:0000256" key="3">
    <source>
        <dbReference type="ARBA" id="ARBA00022475"/>
    </source>
</evidence>
<feature type="domain" description="CN hydrolase" evidence="10">
    <location>
        <begin position="216"/>
        <end position="489"/>
    </location>
</feature>
<dbReference type="PROSITE" id="PS50263">
    <property type="entry name" value="CN_HYDROLASE"/>
    <property type="match status" value="1"/>
</dbReference>
<dbReference type="CDD" id="cd07571">
    <property type="entry name" value="ALP_N-acyl_transferase"/>
    <property type="match status" value="1"/>
</dbReference>
<keyword evidence="8 9" id="KW-0012">Acyltransferase</keyword>
<evidence type="ECO:0000256" key="9">
    <source>
        <dbReference type="HAMAP-Rule" id="MF_01148"/>
    </source>
</evidence>
<dbReference type="SUPFAM" id="SSF56317">
    <property type="entry name" value="Carbon-nitrogen hydrolase"/>
    <property type="match status" value="1"/>
</dbReference>
<comment type="pathway">
    <text evidence="9">Protein modification; lipoprotein biosynthesis (N-acyl transfer).</text>
</comment>
<dbReference type="PANTHER" id="PTHR38686">
    <property type="entry name" value="APOLIPOPROTEIN N-ACYLTRANSFERASE"/>
    <property type="match status" value="1"/>
</dbReference>
<feature type="transmembrane region" description="Helical" evidence="9">
    <location>
        <begin position="502"/>
        <end position="521"/>
    </location>
</feature>
<dbReference type="UniPathway" id="UPA00666"/>
<keyword evidence="7 9" id="KW-0472">Membrane</keyword>
<dbReference type="RefSeq" id="WP_142713569.1">
    <property type="nucleotide sequence ID" value="NZ_FXTH01000004.1"/>
</dbReference>
<evidence type="ECO:0000256" key="1">
    <source>
        <dbReference type="ARBA" id="ARBA00004651"/>
    </source>
</evidence>
<keyword evidence="3 9" id="KW-1003">Cell membrane</keyword>
<dbReference type="Pfam" id="PF20154">
    <property type="entry name" value="LNT_N"/>
    <property type="match status" value="1"/>
</dbReference>
<keyword evidence="4 9" id="KW-0808">Transferase</keyword>
<dbReference type="GO" id="GO:0016410">
    <property type="term" value="F:N-acyltransferase activity"/>
    <property type="evidence" value="ECO:0007669"/>
    <property type="project" value="UniProtKB-UniRule"/>
</dbReference>
<keyword evidence="5 9" id="KW-0812">Transmembrane</keyword>
<dbReference type="OrthoDB" id="9804277at2"/>
<dbReference type="Pfam" id="PF00795">
    <property type="entry name" value="CN_hydrolase"/>
    <property type="match status" value="1"/>
</dbReference>
<feature type="transmembrane region" description="Helical" evidence="9">
    <location>
        <begin position="112"/>
        <end position="132"/>
    </location>
</feature>
<dbReference type="GO" id="GO:0042158">
    <property type="term" value="P:lipoprotein biosynthetic process"/>
    <property type="evidence" value="ECO:0007669"/>
    <property type="project" value="UniProtKB-UniRule"/>
</dbReference>
<comment type="function">
    <text evidence="9">Catalyzes the phospholipid dependent N-acylation of the N-terminal cysteine of apolipoprotein, the last step in lipoprotein maturation.</text>
</comment>
<keyword evidence="11" id="KW-0449">Lipoprotein</keyword>
<evidence type="ECO:0000256" key="6">
    <source>
        <dbReference type="ARBA" id="ARBA00022989"/>
    </source>
</evidence>
<dbReference type="EC" id="2.3.1.269" evidence="9"/>
<dbReference type="AlphaFoldDB" id="A0A521BW98"/>
<sequence length="529" mass="59139">MNQAFTYLWNSKGTLTLAAGLLLGLSYPPFPLPLLIFPAFLCIFRIVDLSTSARDAAFWVYPGFVVWNLIATYWLMLATLAGGVAAILANSAVMTLPVMLQYKFQRSGLSPWLTALLQTASWISFEYLHHHWDLSWPWLTAANAWANVPGLVQYISITGYWGISFWILFTAGLAYQAMRHSSRLLATGSGIAFSAFPLLSLAMLWTAPAPDATTTHEVVVVQPNFDSYHPYGGHASAARANDHLLRLSDSLHTDDTRLIVWPENAIQADVSNRESFGGTSGPTRQLLSRKVKEWGATLITGSTYYKFYPSGQAPELTYGGSNQQPYLPFNAALGFQPDRPLEVYRKHNLVPIVERIPFVHFLEAIDIFGWVNWHHIQGYGKGEQANQFSIRESRTPALICYDSVYPSWIRNFVQQEAGYLTIITNDGWWGNTSGHSQHFAYARLRAIEFDRWIVRSANNGISGIIAPDGSVKVETDYGKTTAFRYEVPVLRSQTLYARFGDWLPAGLLLFLLGGFLYLTLLKGAVSPTE</sequence>
<reference evidence="11 12" key="1">
    <citation type="submission" date="2017-05" db="EMBL/GenBank/DDBJ databases">
        <authorList>
            <person name="Varghese N."/>
            <person name="Submissions S."/>
        </authorList>
    </citation>
    <scope>NUCLEOTIDE SEQUENCE [LARGE SCALE GENOMIC DNA]</scope>
    <source>
        <strain evidence="11 12">DSM 21194</strain>
    </source>
</reference>
<dbReference type="NCBIfam" id="TIGR00546">
    <property type="entry name" value="lnt"/>
    <property type="match status" value="1"/>
</dbReference>